<sequence>MPRTLLILLFISLWNLNAQENEKILFSEALNSTINTYNSRVDAALASGEFDYAKSLFDSLVKDHLQGSYIDALEFERFNSGIASTEEFDKPTILLTYASWCIPSEGEIPVLNKMVERYSDLVDFVVLFWDSKDTVRKLAKSFDKNIHIVYVDETKNKHMQTVNLLKHALGLSLSFVMGADGEILDINRRPPNKMNLSESQLFNQNITFLSRQIAAINIDHNININELPESLATF</sequence>
<name>A0A1M5Y5M7_9FLAO</name>
<dbReference type="SUPFAM" id="SSF52833">
    <property type="entry name" value="Thioredoxin-like"/>
    <property type="match status" value="1"/>
</dbReference>
<dbReference type="EMBL" id="FQXT01000003">
    <property type="protein sequence ID" value="SHI07286.1"/>
    <property type="molecule type" value="Genomic_DNA"/>
</dbReference>
<dbReference type="EMBL" id="QOVN01000002">
    <property type="protein sequence ID" value="RXG30492.1"/>
    <property type="molecule type" value="Genomic_DNA"/>
</dbReference>
<dbReference type="Proteomes" id="UP000184240">
    <property type="component" value="Unassembled WGS sequence"/>
</dbReference>
<evidence type="ECO:0000313" key="4">
    <source>
        <dbReference type="Proteomes" id="UP000290037"/>
    </source>
</evidence>
<dbReference type="RefSeq" id="WP_072982585.1">
    <property type="nucleotide sequence ID" value="NZ_FQXT01000003.1"/>
</dbReference>
<evidence type="ECO:0000313" key="3">
    <source>
        <dbReference type="Proteomes" id="UP000184240"/>
    </source>
</evidence>
<protein>
    <submittedName>
        <fullName evidence="2">Thiol-disulfide isomerase or thioredoxin</fullName>
    </submittedName>
    <submittedName>
        <fullName evidence="1">Thiol-disulfide isomerase/thioredoxin</fullName>
    </submittedName>
</protein>
<proteinExistence type="predicted"/>
<gene>
    <name evidence="1" type="ORF">DSM01_1242</name>
    <name evidence="2" type="ORF">SAMN04487999_1949</name>
</gene>
<dbReference type="OrthoDB" id="1134224at2"/>
<dbReference type="STRING" id="573501.SAMN04487999_1949"/>
<evidence type="ECO:0000313" key="2">
    <source>
        <dbReference type="EMBL" id="SHI07286.1"/>
    </source>
</evidence>
<reference evidence="2" key="1">
    <citation type="submission" date="2016-11" db="EMBL/GenBank/DDBJ databases">
        <authorList>
            <person name="Jaros S."/>
            <person name="Januszkiewicz K."/>
            <person name="Wedrychowicz H."/>
        </authorList>
    </citation>
    <scope>NUCLEOTIDE SEQUENCE [LARGE SCALE GENOMIC DNA]</scope>
    <source>
        <strain evidence="2">DSM 19859</strain>
    </source>
</reference>
<accession>A0A1M5Y5M7</accession>
<dbReference type="Gene3D" id="3.40.30.10">
    <property type="entry name" value="Glutaredoxin"/>
    <property type="match status" value="1"/>
</dbReference>
<dbReference type="Proteomes" id="UP000290037">
    <property type="component" value="Unassembled WGS sequence"/>
</dbReference>
<organism evidence="2 3">
    <name type="scientific">Leeuwenhoekiella palythoae</name>
    <dbReference type="NCBI Taxonomy" id="573501"/>
    <lineage>
        <taxon>Bacteria</taxon>
        <taxon>Pseudomonadati</taxon>
        <taxon>Bacteroidota</taxon>
        <taxon>Flavobacteriia</taxon>
        <taxon>Flavobacteriales</taxon>
        <taxon>Flavobacteriaceae</taxon>
        <taxon>Leeuwenhoekiella</taxon>
    </lineage>
</organism>
<reference evidence="3" key="2">
    <citation type="submission" date="2016-11" db="EMBL/GenBank/DDBJ databases">
        <authorList>
            <person name="Varghese N."/>
            <person name="Submissions S."/>
        </authorList>
    </citation>
    <scope>NUCLEOTIDE SEQUENCE [LARGE SCALE GENOMIC DNA]</scope>
    <source>
        <strain evidence="3">DSM 19859</strain>
    </source>
</reference>
<dbReference type="InterPro" id="IPR036249">
    <property type="entry name" value="Thioredoxin-like_sf"/>
</dbReference>
<dbReference type="AlphaFoldDB" id="A0A1M5Y5M7"/>
<dbReference type="GO" id="GO:0016853">
    <property type="term" value="F:isomerase activity"/>
    <property type="evidence" value="ECO:0007669"/>
    <property type="project" value="UniProtKB-KW"/>
</dbReference>
<reference evidence="1 4" key="3">
    <citation type="submission" date="2018-07" db="EMBL/GenBank/DDBJ databases">
        <title>Leeuwenhoekiella genomics.</title>
        <authorList>
            <person name="Tahon G."/>
            <person name="Willems A."/>
        </authorList>
    </citation>
    <scope>NUCLEOTIDE SEQUENCE [LARGE SCALE GENOMIC DNA]</scope>
    <source>
        <strain evidence="1 4">LMG 24856</strain>
    </source>
</reference>
<keyword evidence="4" id="KW-1185">Reference proteome</keyword>
<evidence type="ECO:0000313" key="1">
    <source>
        <dbReference type="EMBL" id="RXG30492.1"/>
    </source>
</evidence>
<keyword evidence="2" id="KW-0413">Isomerase</keyword>